<reference evidence="1 2" key="1">
    <citation type="submission" date="2019-06" db="EMBL/GenBank/DDBJ databases">
        <title>Sequencing the genomes of 1000 actinobacteria strains.</title>
        <authorList>
            <person name="Klenk H.-P."/>
        </authorList>
    </citation>
    <scope>NUCLEOTIDE SEQUENCE [LARGE SCALE GENOMIC DNA]</scope>
    <source>
        <strain evidence="1 2">DSM 18607</strain>
    </source>
</reference>
<proteinExistence type="predicted"/>
<gene>
    <name evidence="1" type="ORF">FB458_1204</name>
</gene>
<name>A0A542DYE4_9MICO</name>
<dbReference type="AlphaFoldDB" id="A0A542DYE4"/>
<keyword evidence="2" id="KW-1185">Reference proteome</keyword>
<comment type="caution">
    <text evidence="1">The sequence shown here is derived from an EMBL/GenBank/DDBJ whole genome shotgun (WGS) entry which is preliminary data.</text>
</comment>
<dbReference type="OrthoDB" id="3699565at2"/>
<organism evidence="1 2">
    <name type="scientific">Lapillicoccus jejuensis</name>
    <dbReference type="NCBI Taxonomy" id="402171"/>
    <lineage>
        <taxon>Bacteria</taxon>
        <taxon>Bacillati</taxon>
        <taxon>Actinomycetota</taxon>
        <taxon>Actinomycetes</taxon>
        <taxon>Micrococcales</taxon>
        <taxon>Intrasporangiaceae</taxon>
        <taxon>Lapillicoccus</taxon>
    </lineage>
</organism>
<evidence type="ECO:0000313" key="1">
    <source>
        <dbReference type="EMBL" id="TQJ08120.1"/>
    </source>
</evidence>
<dbReference type="RefSeq" id="WP_141847605.1">
    <property type="nucleotide sequence ID" value="NZ_BAAAPR010000002.1"/>
</dbReference>
<sequence length="136" mass="14594">MVCGPEIKDALVTALQLSTPPATTNTYVDRLFTCTYHLAQGPLVLSVMDTTDVPSATRYYDALRRKLGNPQPLTGVASLGLPSVQTASGVVVFLKDDKTLEVDASALPATLGPNQQTRADLAYQMASDVIGCWREH</sequence>
<accession>A0A542DYE4</accession>
<evidence type="ECO:0000313" key="2">
    <source>
        <dbReference type="Proteomes" id="UP000317893"/>
    </source>
</evidence>
<dbReference type="EMBL" id="VFMN01000001">
    <property type="protein sequence ID" value="TQJ08120.1"/>
    <property type="molecule type" value="Genomic_DNA"/>
</dbReference>
<dbReference type="Proteomes" id="UP000317893">
    <property type="component" value="Unassembled WGS sequence"/>
</dbReference>
<protein>
    <submittedName>
        <fullName evidence="1">Uncharacterized protein</fullName>
    </submittedName>
</protein>